<proteinExistence type="predicted"/>
<feature type="transmembrane region" description="Helical" evidence="1">
    <location>
        <begin position="12"/>
        <end position="36"/>
    </location>
</feature>
<gene>
    <name evidence="3" type="ORF">R6Y95_05335</name>
</gene>
<organism evidence="3 4">
    <name type="scientific">Methanoculleus palmolei</name>
    <dbReference type="NCBI Taxonomy" id="72612"/>
    <lineage>
        <taxon>Archaea</taxon>
        <taxon>Methanobacteriati</taxon>
        <taxon>Methanobacteriota</taxon>
        <taxon>Stenosarchaea group</taxon>
        <taxon>Methanomicrobia</taxon>
        <taxon>Methanomicrobiales</taxon>
        <taxon>Methanomicrobiaceae</taxon>
        <taxon>Methanoculleus</taxon>
    </lineage>
</organism>
<dbReference type="Pfam" id="PF07790">
    <property type="entry name" value="Pilin_N"/>
    <property type="match status" value="1"/>
</dbReference>
<keyword evidence="1" id="KW-1133">Transmembrane helix</keyword>
<sequence length="232" mass="24806">MVMTEKFTEHAVSPVVGVMLMVVVTIIVAAVVSSFATALPANVGTASNAQVELVGVSSAGYKDTEPPYWTYGQIGVVFKNAGGGSLDLRNLNLWVGGIGSGSSGAATLTYNDAVDPRYVEDSGEQTGAGRWFVTLPKEAAGSRMQRFGSGLTLEELQDPIIEPGERFIIYCEFYYKGDSSSNYFPYLGFSNPRGSGWSSGRVNVDGGSKYALSDLKTGVVYSEGYLEQEHVF</sequence>
<dbReference type="EMBL" id="CP137641">
    <property type="protein sequence ID" value="WOX54896.1"/>
    <property type="molecule type" value="Genomic_DNA"/>
</dbReference>
<keyword evidence="4" id="KW-1185">Reference proteome</keyword>
<reference evidence="3 4" key="1">
    <citation type="submission" date="2023-10" db="EMBL/GenBank/DDBJ databases">
        <title>The complete genome sequence of Methanoculleus palmolei DSM 4273.</title>
        <authorList>
            <person name="Lai S.-J."/>
            <person name="You Y.-T."/>
            <person name="Chen S.-C."/>
        </authorList>
    </citation>
    <scope>NUCLEOTIDE SEQUENCE [LARGE SCALE GENOMIC DNA]</scope>
    <source>
        <strain evidence="3 4">DSM 4273</strain>
    </source>
</reference>
<keyword evidence="1" id="KW-0812">Transmembrane</keyword>
<dbReference type="InterPro" id="IPR012859">
    <property type="entry name" value="Pilin_N_archaeal"/>
</dbReference>
<keyword evidence="1" id="KW-0472">Membrane</keyword>
<accession>A0ABD8A8H5</accession>
<dbReference type="AlphaFoldDB" id="A0ABD8A8H5"/>
<name>A0ABD8A8H5_9EURY</name>
<feature type="domain" description="Archaeal Type IV pilin N-terminal" evidence="2">
    <location>
        <begin position="11"/>
        <end position="95"/>
    </location>
</feature>
<evidence type="ECO:0000313" key="3">
    <source>
        <dbReference type="EMBL" id="WOX54896.1"/>
    </source>
</evidence>
<evidence type="ECO:0000256" key="1">
    <source>
        <dbReference type="SAM" id="Phobius"/>
    </source>
</evidence>
<protein>
    <submittedName>
        <fullName evidence="3">Type IV pilin</fullName>
    </submittedName>
</protein>
<evidence type="ECO:0000259" key="2">
    <source>
        <dbReference type="Pfam" id="PF07790"/>
    </source>
</evidence>
<evidence type="ECO:0000313" key="4">
    <source>
        <dbReference type="Proteomes" id="UP001626603"/>
    </source>
</evidence>
<dbReference type="Proteomes" id="UP001626603">
    <property type="component" value="Chromosome"/>
</dbReference>